<proteinExistence type="predicted"/>
<reference evidence="1" key="1">
    <citation type="journal article" date="2022" name="bioRxiv">
        <title>Population genetic analysis of Ophidiomyces ophidiicola, the causative agent of snake fungal disease, indicates recent introductions to the USA.</title>
        <authorList>
            <person name="Ladner J.T."/>
            <person name="Palmer J.M."/>
            <person name="Ettinger C.L."/>
            <person name="Stajich J.E."/>
            <person name="Farrell T.M."/>
            <person name="Glorioso B.M."/>
            <person name="Lawson B."/>
            <person name="Price S.J."/>
            <person name="Stengle A.G."/>
            <person name="Grear D.A."/>
            <person name="Lorch J.M."/>
        </authorList>
    </citation>
    <scope>NUCLEOTIDE SEQUENCE</scope>
    <source>
        <strain evidence="1">NWHC 24266-5</strain>
    </source>
</reference>
<evidence type="ECO:0000313" key="1">
    <source>
        <dbReference type="EMBL" id="KAI2387309.1"/>
    </source>
</evidence>
<organism evidence="1">
    <name type="scientific">Ophidiomyces ophidiicola</name>
    <dbReference type="NCBI Taxonomy" id="1387563"/>
    <lineage>
        <taxon>Eukaryota</taxon>
        <taxon>Fungi</taxon>
        <taxon>Dikarya</taxon>
        <taxon>Ascomycota</taxon>
        <taxon>Pezizomycotina</taxon>
        <taxon>Eurotiomycetes</taxon>
        <taxon>Eurotiomycetidae</taxon>
        <taxon>Onygenales</taxon>
        <taxon>Onygenaceae</taxon>
        <taxon>Ophidiomyces</taxon>
    </lineage>
</organism>
<comment type="caution">
    <text evidence="1">The sequence shown here is derived from an EMBL/GenBank/DDBJ whole genome shotgun (WGS) entry which is preliminary data.</text>
</comment>
<sequence>MFPTVEEDLPPPTTFYDILGLPHPPVTLYQPALKMAYRRALLKYHPDKLGSSVPPKISIPESFIPTKNSTATSQPPPLFSVDQITTAYKILSDPLAKAEYDRSLRVVSSGVGKGGNQSFRTGLEVFDLDDMQVGVEAGGAEFWYRGCRCGDEKGFLVREEDLESEMERGEILAGCRGCSLWAKILFAVDEGEEEEDCPAEDACRPEVDVNS</sequence>
<protein>
    <submittedName>
        <fullName evidence="1">Diphthamide biosynthesis protein 4</fullName>
    </submittedName>
</protein>
<accession>A0ACB8UXK3</accession>
<name>A0ACB8UXK3_9EURO</name>
<gene>
    <name evidence="1" type="primary">DPH4</name>
    <name evidence="1" type="ORF">LOY88_003178</name>
</gene>
<dbReference type="EMBL" id="JALBCA010000040">
    <property type="protein sequence ID" value="KAI2387309.1"/>
    <property type="molecule type" value="Genomic_DNA"/>
</dbReference>